<dbReference type="NCBIfam" id="NF009410">
    <property type="entry name" value="PRK12771.1"/>
    <property type="match status" value="1"/>
</dbReference>
<dbReference type="InterPro" id="IPR017896">
    <property type="entry name" value="4Fe4S_Fe-S-bd"/>
</dbReference>
<organism evidence="5 6">
    <name type="scientific">Actinomadura monticuli</name>
    <dbReference type="NCBI Taxonomy" id="3097367"/>
    <lineage>
        <taxon>Bacteria</taxon>
        <taxon>Bacillati</taxon>
        <taxon>Actinomycetota</taxon>
        <taxon>Actinomycetes</taxon>
        <taxon>Streptosporangiales</taxon>
        <taxon>Thermomonosporaceae</taxon>
        <taxon>Actinomadura</taxon>
    </lineage>
</organism>
<dbReference type="InterPro" id="IPR009051">
    <property type="entry name" value="Helical_ferredxn"/>
</dbReference>
<keyword evidence="6" id="KW-1185">Reference proteome</keyword>
<name>A0ABV4QHX3_9ACTN</name>
<dbReference type="Proteomes" id="UP001569963">
    <property type="component" value="Unassembled WGS sequence"/>
</dbReference>
<dbReference type="PROSITE" id="PS00198">
    <property type="entry name" value="4FE4S_FER_1"/>
    <property type="match status" value="1"/>
</dbReference>
<dbReference type="InterPro" id="IPR028261">
    <property type="entry name" value="DPD_II"/>
</dbReference>
<evidence type="ECO:0000313" key="6">
    <source>
        <dbReference type="Proteomes" id="UP001569963"/>
    </source>
</evidence>
<accession>A0ABV4QHX3</accession>
<keyword evidence="3" id="KW-0411">Iron-sulfur</keyword>
<dbReference type="PANTHER" id="PTHR42783">
    <property type="entry name" value="GLUTAMATE SYNTHASE [NADPH] SMALL CHAIN"/>
    <property type="match status" value="1"/>
</dbReference>
<reference evidence="5 6" key="1">
    <citation type="submission" date="2023-11" db="EMBL/GenBank/DDBJ databases">
        <title>Actinomadura monticuli sp. nov., isolated from volcanic ash.</title>
        <authorList>
            <person name="Lee S.D."/>
            <person name="Yang H."/>
            <person name="Kim I.S."/>
        </authorList>
    </citation>
    <scope>NUCLEOTIDE SEQUENCE [LARGE SCALE GENOMIC DNA]</scope>
    <source>
        <strain evidence="5 6">DLS-62</strain>
    </source>
</reference>
<evidence type="ECO:0000259" key="4">
    <source>
        <dbReference type="PROSITE" id="PS51379"/>
    </source>
</evidence>
<comment type="caution">
    <text evidence="5">The sequence shown here is derived from an EMBL/GenBank/DDBJ whole genome shotgun (WGS) entry which is preliminary data.</text>
</comment>
<evidence type="ECO:0000256" key="3">
    <source>
        <dbReference type="ARBA" id="ARBA00023014"/>
    </source>
</evidence>
<dbReference type="Pfam" id="PF14691">
    <property type="entry name" value="Fer4_20"/>
    <property type="match status" value="1"/>
</dbReference>
<feature type="domain" description="4Fe-4S ferredoxin-type" evidence="4">
    <location>
        <begin position="514"/>
        <end position="543"/>
    </location>
</feature>
<dbReference type="Pfam" id="PF00037">
    <property type="entry name" value="Fer4"/>
    <property type="match status" value="1"/>
</dbReference>
<evidence type="ECO:0000256" key="2">
    <source>
        <dbReference type="ARBA" id="ARBA00023004"/>
    </source>
</evidence>
<proteinExistence type="predicted"/>
<protein>
    <submittedName>
        <fullName evidence="5">NAD(P)-binding protein</fullName>
    </submittedName>
</protein>
<dbReference type="EMBL" id="JAXCEI010000013">
    <property type="protein sequence ID" value="MFA1542661.1"/>
    <property type="molecule type" value="Genomic_DNA"/>
</dbReference>
<dbReference type="SUPFAM" id="SSF51971">
    <property type="entry name" value="Nucleotide-binding domain"/>
    <property type="match status" value="1"/>
</dbReference>
<dbReference type="SUPFAM" id="SSF46548">
    <property type="entry name" value="alpha-helical ferredoxin"/>
    <property type="match status" value="2"/>
</dbReference>
<dbReference type="Gene3D" id="3.30.70.20">
    <property type="match status" value="1"/>
</dbReference>
<dbReference type="PROSITE" id="PS51379">
    <property type="entry name" value="4FE4S_FER_2"/>
    <property type="match status" value="1"/>
</dbReference>
<keyword evidence="1" id="KW-0479">Metal-binding</keyword>
<keyword evidence="2" id="KW-0408">Iron</keyword>
<gene>
    <name evidence="5" type="ORF">SM611_27310</name>
</gene>
<dbReference type="InterPro" id="IPR017900">
    <property type="entry name" value="4Fe4S_Fe_S_CS"/>
</dbReference>
<dbReference type="PRINTS" id="PR00368">
    <property type="entry name" value="FADPNR"/>
</dbReference>
<evidence type="ECO:0000256" key="1">
    <source>
        <dbReference type="ARBA" id="ARBA00022723"/>
    </source>
</evidence>
<dbReference type="PRINTS" id="PR00469">
    <property type="entry name" value="PNDRDTASEII"/>
</dbReference>
<evidence type="ECO:0000313" key="5">
    <source>
        <dbReference type="EMBL" id="MFA1542661.1"/>
    </source>
</evidence>
<dbReference type="RefSeq" id="WP_371952994.1">
    <property type="nucleotide sequence ID" value="NZ_JAXCEI010000013.1"/>
</dbReference>
<dbReference type="Gene3D" id="1.10.1060.10">
    <property type="entry name" value="Alpha-helical ferredoxin"/>
    <property type="match status" value="1"/>
</dbReference>
<dbReference type="Pfam" id="PF07992">
    <property type="entry name" value="Pyr_redox_2"/>
    <property type="match status" value="1"/>
</dbReference>
<dbReference type="PANTHER" id="PTHR42783:SF3">
    <property type="entry name" value="GLUTAMATE SYNTHASE [NADPH] SMALL CHAIN-RELATED"/>
    <property type="match status" value="1"/>
</dbReference>
<dbReference type="Gene3D" id="3.50.50.60">
    <property type="entry name" value="FAD/NAD(P)-binding domain"/>
    <property type="match status" value="2"/>
</dbReference>
<dbReference type="InterPro" id="IPR036188">
    <property type="entry name" value="FAD/NAD-bd_sf"/>
</dbReference>
<dbReference type="InterPro" id="IPR023753">
    <property type="entry name" value="FAD/NAD-binding_dom"/>
</dbReference>
<sequence length="545" mass="58669">MEKPFAITLDAGSSLANKTGAWRTERPVYVDRMPPCNDACPAGENIQRWLYDAEDGSYEKAWRQIMEDNPFPAIMGRVCYHPCETACNRAKLDAAVGINSVEAFLGDEAIRRGWTVPVTAEPSGKRVLVIGAGPSGLSAAYHLTRMGHAVTIADAGAVPGGMMRYGIPRYRLPREVLDAEAGRILDMGVTFVPGRKVTDLPAAMRGEGFDGPFAAAFLAVGAHIGRRAYIPAGDSARILDAVSVLRGMEGTEAPRLGRRVVVYGGGNTAMDAARTARRLGATDAVVVYRRTRERMPAHDFEVEEAVEEGVRMKWLSTIAHADGGSITIEKMALDEKGFPQPTGEFEELAADSVVLALGQEADLALLEGLPGIELADGVVKVGPDLMTGRPGVFAGGDMVPAERTVTVAVGHGKKAARHIDAYLRGGTYTKGERLELAEYNLLNPWYYSDAPATVRPQLDLARRTSTFDEVHGGLDESNALFEARRCLSCGNCFECDNCFGVCPDNAVIKLGPGKRFEIDYDYCKGCGLCVAECPSGSIKMEPEET</sequence>